<evidence type="ECO:0000313" key="1">
    <source>
        <dbReference type="EMBL" id="CAJ1964625.1"/>
    </source>
</evidence>
<reference evidence="1" key="1">
    <citation type="submission" date="2023-10" db="EMBL/GenBank/DDBJ databases">
        <authorList>
            <person name="Domelevo Entfellner J.-B."/>
        </authorList>
    </citation>
    <scope>NUCLEOTIDE SEQUENCE</scope>
</reference>
<proteinExistence type="predicted"/>
<organism evidence="1 2">
    <name type="scientific">Sphenostylis stenocarpa</name>
    <dbReference type="NCBI Taxonomy" id="92480"/>
    <lineage>
        <taxon>Eukaryota</taxon>
        <taxon>Viridiplantae</taxon>
        <taxon>Streptophyta</taxon>
        <taxon>Embryophyta</taxon>
        <taxon>Tracheophyta</taxon>
        <taxon>Spermatophyta</taxon>
        <taxon>Magnoliopsida</taxon>
        <taxon>eudicotyledons</taxon>
        <taxon>Gunneridae</taxon>
        <taxon>Pentapetalae</taxon>
        <taxon>rosids</taxon>
        <taxon>fabids</taxon>
        <taxon>Fabales</taxon>
        <taxon>Fabaceae</taxon>
        <taxon>Papilionoideae</taxon>
        <taxon>50 kb inversion clade</taxon>
        <taxon>NPAAA clade</taxon>
        <taxon>indigoferoid/millettioid clade</taxon>
        <taxon>Phaseoleae</taxon>
        <taxon>Sphenostylis</taxon>
    </lineage>
</organism>
<dbReference type="Gramene" id="rna-AYBTSS11_LOCUS20416">
    <property type="protein sequence ID" value="CAJ1964625.1"/>
    <property type="gene ID" value="gene-AYBTSS11_LOCUS20416"/>
</dbReference>
<name>A0AA86SYT0_9FABA</name>
<dbReference type="EMBL" id="OY731403">
    <property type="protein sequence ID" value="CAJ1964625.1"/>
    <property type="molecule type" value="Genomic_DNA"/>
</dbReference>
<gene>
    <name evidence="1" type="ORF">AYBTSS11_LOCUS20416</name>
</gene>
<accession>A0AA86SYT0</accession>
<protein>
    <submittedName>
        <fullName evidence="1">Uncharacterized protein</fullName>
    </submittedName>
</protein>
<sequence length="58" mass="6940">MRRLAAEKVRENYVKVLRRRTEEEKVVVQIMIDAMNIGAIGDMYYKHNVYGIREIKIE</sequence>
<dbReference type="Proteomes" id="UP001189624">
    <property type="component" value="Chromosome 6"/>
</dbReference>
<evidence type="ECO:0000313" key="2">
    <source>
        <dbReference type="Proteomes" id="UP001189624"/>
    </source>
</evidence>
<keyword evidence="2" id="KW-1185">Reference proteome</keyword>
<dbReference type="AlphaFoldDB" id="A0AA86SYT0"/>